<dbReference type="EMBL" id="JACCBA010000001">
    <property type="protein sequence ID" value="NYD44803.1"/>
    <property type="molecule type" value="Genomic_DNA"/>
</dbReference>
<protein>
    <submittedName>
        <fullName evidence="1">2-polyprenyl-6-methoxyphenol hydroxylase-like FAD-dependent oxidoreductase</fullName>
    </submittedName>
</protein>
<gene>
    <name evidence="1" type="ORF">BJY14_000786</name>
</gene>
<dbReference type="AlphaFoldDB" id="A0A7Y9EBM1"/>
<dbReference type="RefSeq" id="WP_218905068.1">
    <property type="nucleotide sequence ID" value="NZ_JACCBA010000001.1"/>
</dbReference>
<name>A0A7Y9EBM1_9ACTN</name>
<dbReference type="SUPFAM" id="SSF51905">
    <property type="entry name" value="FAD/NAD(P)-binding domain"/>
    <property type="match status" value="1"/>
</dbReference>
<reference evidence="1 2" key="1">
    <citation type="submission" date="2020-07" db="EMBL/GenBank/DDBJ databases">
        <title>Sequencing the genomes of 1000 actinobacteria strains.</title>
        <authorList>
            <person name="Klenk H.-P."/>
        </authorList>
    </citation>
    <scope>NUCLEOTIDE SEQUENCE [LARGE SCALE GENOMIC DNA]</scope>
    <source>
        <strain evidence="1 2">DSM 40398</strain>
    </source>
</reference>
<sequence>MSLPDQHGLSFSVSAGLVLALRLRQEGIGCEGYEQSEKLRELGVGLNALPYAVRELDRLGLLVRLDDVGIRTRELFYAHRLGHQILHRPCGTDAGLSYPQIGVHRGRLQSVLLRAVREGWDRTRSGWGTVSSISSRTPRKCAPSAWTGVGMRSLRRAVMSRGRRRDPFDGAVLDVPR</sequence>
<dbReference type="InterPro" id="IPR036188">
    <property type="entry name" value="FAD/NAD-bd_sf"/>
</dbReference>
<evidence type="ECO:0000313" key="2">
    <source>
        <dbReference type="Proteomes" id="UP000529783"/>
    </source>
</evidence>
<accession>A0A7Y9EBM1</accession>
<organism evidence="1 2">
    <name type="scientific">Actinomadura luteofluorescens</name>
    <dbReference type="NCBI Taxonomy" id="46163"/>
    <lineage>
        <taxon>Bacteria</taxon>
        <taxon>Bacillati</taxon>
        <taxon>Actinomycetota</taxon>
        <taxon>Actinomycetes</taxon>
        <taxon>Streptosporangiales</taxon>
        <taxon>Thermomonosporaceae</taxon>
        <taxon>Actinomadura</taxon>
    </lineage>
</organism>
<dbReference type="Gene3D" id="3.30.9.30">
    <property type="match status" value="1"/>
</dbReference>
<dbReference type="Proteomes" id="UP000529783">
    <property type="component" value="Unassembled WGS sequence"/>
</dbReference>
<evidence type="ECO:0000313" key="1">
    <source>
        <dbReference type="EMBL" id="NYD44803.1"/>
    </source>
</evidence>
<proteinExistence type="predicted"/>
<comment type="caution">
    <text evidence="1">The sequence shown here is derived from an EMBL/GenBank/DDBJ whole genome shotgun (WGS) entry which is preliminary data.</text>
</comment>
<keyword evidence="2" id="KW-1185">Reference proteome</keyword>
<dbReference type="Gene3D" id="3.50.50.60">
    <property type="entry name" value="FAD/NAD(P)-binding domain"/>
    <property type="match status" value="1"/>
</dbReference>